<dbReference type="Gene3D" id="6.10.340.10">
    <property type="match status" value="1"/>
</dbReference>
<keyword evidence="6 8" id="KW-0807">Transducer</keyword>
<dbReference type="CDD" id="cd06225">
    <property type="entry name" value="HAMP"/>
    <property type="match status" value="1"/>
</dbReference>
<evidence type="ECO:0000313" key="12">
    <source>
        <dbReference type="EMBL" id="MBD3327261.1"/>
    </source>
</evidence>
<reference evidence="12" key="1">
    <citation type="submission" date="2019-11" db="EMBL/GenBank/DDBJ databases">
        <title>Microbial mats filling the niche in hypersaline microbial mats.</title>
        <authorList>
            <person name="Wong H.L."/>
            <person name="Macleod F.I."/>
            <person name="White R.A. III"/>
            <person name="Burns B.P."/>
        </authorList>
    </citation>
    <scope>NUCLEOTIDE SEQUENCE</scope>
    <source>
        <strain evidence="12">Rbin_158</strain>
    </source>
</reference>
<dbReference type="InterPro" id="IPR004089">
    <property type="entry name" value="MCPsignal_dom"/>
</dbReference>
<evidence type="ECO:0000256" key="3">
    <source>
        <dbReference type="ARBA" id="ARBA00022692"/>
    </source>
</evidence>
<feature type="domain" description="Methyl-accepting transducer" evidence="10">
    <location>
        <begin position="387"/>
        <end position="623"/>
    </location>
</feature>
<evidence type="ECO:0000256" key="2">
    <source>
        <dbReference type="ARBA" id="ARBA00022475"/>
    </source>
</evidence>
<dbReference type="GO" id="GO:0007165">
    <property type="term" value="P:signal transduction"/>
    <property type="evidence" value="ECO:0007669"/>
    <property type="project" value="UniProtKB-KW"/>
</dbReference>
<proteinExistence type="inferred from homology"/>
<evidence type="ECO:0000256" key="1">
    <source>
        <dbReference type="ARBA" id="ARBA00004651"/>
    </source>
</evidence>
<sequence length="740" mass="80844">MRNVNLRTKILVPVGLIIFVMLGVSTLLHVQDLRREYLNAIKSRAEGLGYVIVQLIEDRFQGGLTVQEMFGILSLRCAEVFDSYKENNVEHVAVIDKTGTVIAHNDLERRNTPLENPQLLDLIQRQEVDIALSGTTYHALIPVFSQQGEYLATVDIGFPQHLIAGKIQQLLLQAAGLFVLLLLVTFFTISLLVHALITKPIRALVTVGQQLAQGNLVQTFDTTHRQDEIALLGIAFNQIAAYMQDIAEVASHIADGVLTGEVHVRSEHDVLGKAVQKMLSYLQNIANVMGNIAEGKLTQTVQARSEKDAFGLKIQAMTKGLHTLVTQIRTSAEQLASTEESISSLATQDIDIVQNVTTAVENMVSTVNEMGASAEEVAHNVDALSSSMEESAASVSQMTMSISHIASKTTDLTEQSQQTIDSLNTTVTSLEDIVNNTDASKRLSQETIQDARDGQQAVEQVMSSVQIIQQTMTTAVTAINQFAQRSQDIDKILDVIRDITDQTSLLALNASIIAAQAGSHGRGFAVVADEIKSLASGVGNSTKDIAAIVQTLQEETRRVVQTIHEGATNVEQGMQQTQQAQEVLKNILTSAQRSSQVVTEIAETLHDLRSTSRNVLKAMEQVNIMTLDITRATNEQKTTTTQINQAIAHVNDMVSHIQHATNEQLTGVRQLLQITNDVTNLIVQNLESSQNITHGTTELSSQAEILLRSVDRFTLQEKSMLPGQSKQMNAVSTSKQAKNS</sequence>
<comment type="subcellular location">
    <subcellularLocation>
        <location evidence="1">Cell membrane</location>
        <topology evidence="1">Multi-pass membrane protein</topology>
    </subcellularLocation>
</comment>
<dbReference type="GO" id="GO:0005886">
    <property type="term" value="C:plasma membrane"/>
    <property type="evidence" value="ECO:0007669"/>
    <property type="project" value="UniProtKB-SubCell"/>
</dbReference>
<evidence type="ECO:0000256" key="9">
    <source>
        <dbReference type="SAM" id="Phobius"/>
    </source>
</evidence>
<dbReference type="Proteomes" id="UP000649604">
    <property type="component" value="Unassembled WGS sequence"/>
</dbReference>
<keyword evidence="4 9" id="KW-1133">Transmembrane helix</keyword>
<organism evidence="12 13">
    <name type="scientific">candidate division KSB3 bacterium</name>
    <dbReference type="NCBI Taxonomy" id="2044937"/>
    <lineage>
        <taxon>Bacteria</taxon>
        <taxon>candidate division KSB3</taxon>
    </lineage>
</organism>
<dbReference type="PANTHER" id="PTHR32089">
    <property type="entry name" value="METHYL-ACCEPTING CHEMOTAXIS PROTEIN MCPB"/>
    <property type="match status" value="1"/>
</dbReference>
<dbReference type="SMART" id="SM00304">
    <property type="entry name" value="HAMP"/>
    <property type="match status" value="2"/>
</dbReference>
<evidence type="ECO:0000256" key="6">
    <source>
        <dbReference type="ARBA" id="ARBA00023224"/>
    </source>
</evidence>
<comment type="similarity">
    <text evidence="7">Belongs to the methyl-accepting chemotaxis (MCP) protein family.</text>
</comment>
<feature type="transmembrane region" description="Helical" evidence="9">
    <location>
        <begin position="12"/>
        <end position="30"/>
    </location>
</feature>
<gene>
    <name evidence="12" type="ORF">GF339_21930</name>
</gene>
<accession>A0A9D5K0B4</accession>
<dbReference type="Gene3D" id="1.10.287.950">
    <property type="entry name" value="Methyl-accepting chemotaxis protein"/>
    <property type="match status" value="2"/>
</dbReference>
<dbReference type="Pfam" id="PF00672">
    <property type="entry name" value="HAMP"/>
    <property type="match status" value="1"/>
</dbReference>
<dbReference type="AlphaFoldDB" id="A0A9D5K0B4"/>
<dbReference type="SUPFAM" id="SSF158472">
    <property type="entry name" value="HAMP domain-like"/>
    <property type="match status" value="1"/>
</dbReference>
<dbReference type="SMART" id="SM00283">
    <property type="entry name" value="MA"/>
    <property type="match status" value="1"/>
</dbReference>
<keyword evidence="5 9" id="KW-0472">Membrane</keyword>
<dbReference type="SUPFAM" id="SSF58104">
    <property type="entry name" value="Methyl-accepting chemotaxis protein (MCP) signaling domain"/>
    <property type="match status" value="3"/>
</dbReference>
<dbReference type="PROSITE" id="PS50111">
    <property type="entry name" value="CHEMOTAXIS_TRANSDUC_2"/>
    <property type="match status" value="1"/>
</dbReference>
<dbReference type="PROSITE" id="PS50885">
    <property type="entry name" value="HAMP"/>
    <property type="match status" value="1"/>
</dbReference>
<feature type="domain" description="HAMP" evidence="11">
    <location>
        <begin position="195"/>
        <end position="248"/>
    </location>
</feature>
<dbReference type="Pfam" id="PF17203">
    <property type="entry name" value="sCache_3_2"/>
    <property type="match status" value="1"/>
</dbReference>
<keyword evidence="3 9" id="KW-0812">Transmembrane</keyword>
<dbReference type="PANTHER" id="PTHR32089:SF114">
    <property type="entry name" value="METHYL-ACCEPTING CHEMOTAXIS PROTEIN MCPB"/>
    <property type="match status" value="1"/>
</dbReference>
<name>A0A9D5K0B4_9BACT</name>
<dbReference type="SUPFAM" id="SSF103190">
    <property type="entry name" value="Sensory domain-like"/>
    <property type="match status" value="1"/>
</dbReference>
<evidence type="ECO:0000256" key="4">
    <source>
        <dbReference type="ARBA" id="ARBA00022989"/>
    </source>
</evidence>
<evidence type="ECO:0000313" key="13">
    <source>
        <dbReference type="Proteomes" id="UP000649604"/>
    </source>
</evidence>
<dbReference type="InterPro" id="IPR033463">
    <property type="entry name" value="sCache_3"/>
</dbReference>
<feature type="transmembrane region" description="Helical" evidence="9">
    <location>
        <begin position="170"/>
        <end position="197"/>
    </location>
</feature>
<dbReference type="InterPro" id="IPR029151">
    <property type="entry name" value="Sensor-like_sf"/>
</dbReference>
<comment type="caution">
    <text evidence="12">The sequence shown here is derived from an EMBL/GenBank/DDBJ whole genome shotgun (WGS) entry which is preliminary data.</text>
</comment>
<dbReference type="EMBL" id="WJJP01000713">
    <property type="protein sequence ID" value="MBD3327261.1"/>
    <property type="molecule type" value="Genomic_DNA"/>
</dbReference>
<evidence type="ECO:0000256" key="7">
    <source>
        <dbReference type="ARBA" id="ARBA00029447"/>
    </source>
</evidence>
<evidence type="ECO:0000259" key="11">
    <source>
        <dbReference type="PROSITE" id="PS50885"/>
    </source>
</evidence>
<evidence type="ECO:0000256" key="5">
    <source>
        <dbReference type="ARBA" id="ARBA00023136"/>
    </source>
</evidence>
<dbReference type="InterPro" id="IPR003660">
    <property type="entry name" value="HAMP_dom"/>
</dbReference>
<protein>
    <submittedName>
        <fullName evidence="12">HAMP domain-containing protein</fullName>
    </submittedName>
</protein>
<evidence type="ECO:0000259" key="10">
    <source>
        <dbReference type="PROSITE" id="PS50111"/>
    </source>
</evidence>
<evidence type="ECO:0000256" key="8">
    <source>
        <dbReference type="PROSITE-ProRule" id="PRU00284"/>
    </source>
</evidence>
<keyword evidence="2" id="KW-1003">Cell membrane</keyword>
<dbReference type="Pfam" id="PF00015">
    <property type="entry name" value="MCPsignal"/>
    <property type="match status" value="1"/>
</dbReference>